<dbReference type="SUPFAM" id="SSF103481">
    <property type="entry name" value="Multidrug resistance efflux transporter EmrE"/>
    <property type="match status" value="2"/>
</dbReference>
<reference evidence="8 9" key="1">
    <citation type="journal article" date="2016" name="Antonie Van Leeuwenhoek">
        <title>Dongia soli sp. nov., isolated from soil from Dokdo, Korea.</title>
        <authorList>
            <person name="Kim D.U."/>
            <person name="Lee H."/>
            <person name="Kim H."/>
            <person name="Kim S.G."/>
            <person name="Ka J.O."/>
        </authorList>
    </citation>
    <scope>NUCLEOTIDE SEQUENCE [LARGE SCALE GENOMIC DNA]</scope>
    <source>
        <strain evidence="8 9">D78</strain>
    </source>
</reference>
<comment type="caution">
    <text evidence="8">The sequence shown here is derived from an EMBL/GenBank/DDBJ whole genome shotgun (WGS) entry which is preliminary data.</text>
</comment>
<comment type="similarity">
    <text evidence="2">Belongs to the EamA transporter family.</text>
</comment>
<evidence type="ECO:0000256" key="1">
    <source>
        <dbReference type="ARBA" id="ARBA00004141"/>
    </source>
</evidence>
<evidence type="ECO:0000256" key="4">
    <source>
        <dbReference type="ARBA" id="ARBA00022989"/>
    </source>
</evidence>
<evidence type="ECO:0000256" key="5">
    <source>
        <dbReference type="ARBA" id="ARBA00023136"/>
    </source>
</evidence>
<evidence type="ECO:0000256" key="6">
    <source>
        <dbReference type="SAM" id="Phobius"/>
    </source>
</evidence>
<feature type="transmembrane region" description="Helical" evidence="6">
    <location>
        <begin position="99"/>
        <end position="122"/>
    </location>
</feature>
<feature type="transmembrane region" description="Helical" evidence="6">
    <location>
        <begin position="157"/>
        <end position="177"/>
    </location>
</feature>
<dbReference type="InterPro" id="IPR050638">
    <property type="entry name" value="AA-Vitamin_Transporters"/>
</dbReference>
<keyword evidence="5 6" id="KW-0472">Membrane</keyword>
<dbReference type="EMBL" id="JAXCLW010000001">
    <property type="protein sequence ID" value="MDY0882448.1"/>
    <property type="molecule type" value="Genomic_DNA"/>
</dbReference>
<accession>A0ABU5E813</accession>
<sequence>MPFGTLLLGLSQERNRAIPSLESAGPPLQLTGVRSKAIGLAAALVTVVIWSGWIVATRYSAETELGPIDIGLLRYGLPAIVLAPVWWRCRPLPRNVPLLPLGIMLAGSGAPFLLIAAAGMRFAPAAEIGALLPGTMPLWAALIGCLLGTARFARRQILGYVLIGMGIAAIAAGDFHHAQPWTQPAKGNALSAAWLGHGLFLMAAMFWAAYSHAFKKTGLTALQAAAITAFWSFLCHLALAIVFGSRIGQIGVAVWLPQLLIQGGLSGLIAIVAYGIAVRQLGATRAAAFSALVPALTLLGGLLLLGESVQPLTSLATACVTFGVALATGLQRSGK</sequence>
<keyword evidence="4 6" id="KW-1133">Transmembrane helix</keyword>
<evidence type="ECO:0000256" key="2">
    <source>
        <dbReference type="ARBA" id="ARBA00007362"/>
    </source>
</evidence>
<dbReference type="InterPro" id="IPR000620">
    <property type="entry name" value="EamA_dom"/>
</dbReference>
<comment type="subcellular location">
    <subcellularLocation>
        <location evidence="1">Membrane</location>
        <topology evidence="1">Multi-pass membrane protein</topology>
    </subcellularLocation>
</comment>
<feature type="domain" description="EamA" evidence="7">
    <location>
        <begin position="195"/>
        <end position="327"/>
    </location>
</feature>
<name>A0ABU5E813_9PROT</name>
<feature type="transmembrane region" description="Helical" evidence="6">
    <location>
        <begin position="222"/>
        <end position="243"/>
    </location>
</feature>
<feature type="transmembrane region" description="Helical" evidence="6">
    <location>
        <begin position="286"/>
        <end position="306"/>
    </location>
</feature>
<feature type="transmembrane region" description="Helical" evidence="6">
    <location>
        <begin position="255"/>
        <end position="274"/>
    </location>
</feature>
<dbReference type="PANTHER" id="PTHR32322:SF2">
    <property type="entry name" value="EAMA DOMAIN-CONTAINING PROTEIN"/>
    <property type="match status" value="1"/>
</dbReference>
<feature type="transmembrane region" description="Helical" evidence="6">
    <location>
        <begin position="312"/>
        <end position="330"/>
    </location>
</feature>
<feature type="transmembrane region" description="Helical" evidence="6">
    <location>
        <begin position="37"/>
        <end position="56"/>
    </location>
</feature>
<evidence type="ECO:0000256" key="3">
    <source>
        <dbReference type="ARBA" id="ARBA00022692"/>
    </source>
</evidence>
<dbReference type="InterPro" id="IPR037185">
    <property type="entry name" value="EmrE-like"/>
</dbReference>
<evidence type="ECO:0000313" key="8">
    <source>
        <dbReference type="EMBL" id="MDY0882448.1"/>
    </source>
</evidence>
<gene>
    <name evidence="8" type="ORF">SMD27_06315</name>
</gene>
<dbReference type="RefSeq" id="WP_320507471.1">
    <property type="nucleotide sequence ID" value="NZ_JAXCLW010000001.1"/>
</dbReference>
<feature type="transmembrane region" description="Helical" evidence="6">
    <location>
        <begin position="128"/>
        <end position="150"/>
    </location>
</feature>
<organism evidence="8 9">
    <name type="scientific">Dongia soli</name>
    <dbReference type="NCBI Taxonomy" id="600628"/>
    <lineage>
        <taxon>Bacteria</taxon>
        <taxon>Pseudomonadati</taxon>
        <taxon>Pseudomonadota</taxon>
        <taxon>Alphaproteobacteria</taxon>
        <taxon>Rhodospirillales</taxon>
        <taxon>Dongiaceae</taxon>
        <taxon>Dongia</taxon>
    </lineage>
</organism>
<dbReference type="Pfam" id="PF00892">
    <property type="entry name" value="EamA"/>
    <property type="match status" value="2"/>
</dbReference>
<evidence type="ECO:0000259" key="7">
    <source>
        <dbReference type="Pfam" id="PF00892"/>
    </source>
</evidence>
<evidence type="ECO:0000313" key="9">
    <source>
        <dbReference type="Proteomes" id="UP001279642"/>
    </source>
</evidence>
<feature type="domain" description="EamA" evidence="7">
    <location>
        <begin position="38"/>
        <end position="170"/>
    </location>
</feature>
<keyword evidence="9" id="KW-1185">Reference proteome</keyword>
<dbReference type="PANTHER" id="PTHR32322">
    <property type="entry name" value="INNER MEMBRANE TRANSPORTER"/>
    <property type="match status" value="1"/>
</dbReference>
<protein>
    <submittedName>
        <fullName evidence="8">DMT family transporter</fullName>
    </submittedName>
</protein>
<proteinExistence type="inferred from homology"/>
<dbReference type="Proteomes" id="UP001279642">
    <property type="component" value="Unassembled WGS sequence"/>
</dbReference>
<feature type="transmembrane region" description="Helical" evidence="6">
    <location>
        <begin position="189"/>
        <end position="210"/>
    </location>
</feature>
<keyword evidence="3 6" id="KW-0812">Transmembrane</keyword>